<protein>
    <submittedName>
        <fullName evidence="3">Cephalosporin hydroxylase</fullName>
    </submittedName>
</protein>
<dbReference type="Pfam" id="PF04989">
    <property type="entry name" value="RMNT_CmcI"/>
    <property type="match status" value="1"/>
</dbReference>
<organism evidence="3 4">
    <name type="scientific">Marichromatium gracile</name>
    <name type="common">Chromatium gracile</name>
    <dbReference type="NCBI Taxonomy" id="1048"/>
    <lineage>
        <taxon>Bacteria</taxon>
        <taxon>Pseudomonadati</taxon>
        <taxon>Pseudomonadota</taxon>
        <taxon>Gammaproteobacteria</taxon>
        <taxon>Chromatiales</taxon>
        <taxon>Chromatiaceae</taxon>
        <taxon>Marichromatium</taxon>
    </lineage>
</organism>
<dbReference type="PANTHER" id="PTHR40048:SF1">
    <property type="entry name" value="RHAMNOSYL O-METHYLTRANSFERASE"/>
    <property type="match status" value="1"/>
</dbReference>
<dbReference type="Proteomes" id="UP000075766">
    <property type="component" value="Unassembled WGS sequence"/>
</dbReference>
<name>A0ABR5VI43_MARGR</name>
<dbReference type="RefSeq" id="WP_062273758.1">
    <property type="nucleotide sequence ID" value="NZ_LSYU01000038.1"/>
</dbReference>
<reference evidence="3 4" key="1">
    <citation type="submission" date="2016-02" db="EMBL/GenBank/DDBJ databases">
        <title>Genome sequence of Marichromatium gracile YL-28, a purple sulfur bacterium.</title>
        <authorList>
            <person name="Zhao C."/>
            <person name="Hong X."/>
            <person name="Chen S."/>
            <person name="Yang S."/>
        </authorList>
    </citation>
    <scope>NUCLEOTIDE SEQUENCE [LARGE SCALE GENOMIC DNA]</scope>
    <source>
        <strain evidence="3 4">YL28</strain>
    </source>
</reference>
<evidence type="ECO:0000256" key="2">
    <source>
        <dbReference type="ARBA" id="ARBA00022679"/>
    </source>
</evidence>
<evidence type="ECO:0000256" key="1">
    <source>
        <dbReference type="ARBA" id="ARBA00022603"/>
    </source>
</evidence>
<dbReference type="EMBL" id="LSYU01000038">
    <property type="protein sequence ID" value="KXX65144.1"/>
    <property type="molecule type" value="Genomic_DNA"/>
</dbReference>
<dbReference type="InterPro" id="IPR007072">
    <property type="entry name" value="RNMT_CmcI"/>
</dbReference>
<gene>
    <name evidence="3" type="ORF">AY586_10855</name>
</gene>
<proteinExistence type="predicted"/>
<keyword evidence="2" id="KW-0808">Transferase</keyword>
<dbReference type="PANTHER" id="PTHR40048">
    <property type="entry name" value="RHAMNOSYL O-METHYLTRANSFERASE"/>
    <property type="match status" value="1"/>
</dbReference>
<dbReference type="InterPro" id="IPR029063">
    <property type="entry name" value="SAM-dependent_MTases_sf"/>
</dbReference>
<sequence>MKDDRESFIAERAARVEDYRDDGPLQEAAEGFMRESLRARYSYQFDWLGLPIIQYPQDVFALQEIIWTTRPDIIIETGIARGGSLIFSASMLALLDMTDAERAGRAGVPVADRRRVIGIDLDIRAHNRQAVESHPLAGRIEMVEGDSTDPAVLDEVRRSIRSEQRVMVCLDSSHTHDHVVKELDLYAPLVTPGCYCAVFDTVIEEFETAVFPGRPWSQGNNPMTAVRDFLARDPRFEIDASISDKLLLTVARGGFLKRVA</sequence>
<keyword evidence="4" id="KW-1185">Reference proteome</keyword>
<evidence type="ECO:0000313" key="3">
    <source>
        <dbReference type="EMBL" id="KXX65144.1"/>
    </source>
</evidence>
<keyword evidence="1" id="KW-0489">Methyltransferase</keyword>
<comment type="caution">
    <text evidence="3">The sequence shown here is derived from an EMBL/GenBank/DDBJ whole genome shotgun (WGS) entry which is preliminary data.</text>
</comment>
<dbReference type="SUPFAM" id="SSF53335">
    <property type="entry name" value="S-adenosyl-L-methionine-dependent methyltransferases"/>
    <property type="match status" value="1"/>
</dbReference>
<dbReference type="Gene3D" id="3.40.50.150">
    <property type="entry name" value="Vaccinia Virus protein VP39"/>
    <property type="match status" value="1"/>
</dbReference>
<evidence type="ECO:0000313" key="4">
    <source>
        <dbReference type="Proteomes" id="UP000075766"/>
    </source>
</evidence>
<accession>A0ABR5VI43</accession>